<dbReference type="Proteomes" id="UP001265700">
    <property type="component" value="Unassembled WGS sequence"/>
</dbReference>
<dbReference type="NCBIfam" id="NF001464">
    <property type="entry name" value="PRK00321.1-5"/>
    <property type="match status" value="1"/>
</dbReference>
<protein>
    <recommendedName>
        <fullName evidence="3">Recombination-associated protein RdgC</fullName>
    </recommendedName>
</protein>
<dbReference type="PANTHER" id="PTHR38103">
    <property type="entry name" value="RECOMBINATION-ASSOCIATED PROTEIN RDGC"/>
    <property type="match status" value="1"/>
</dbReference>
<gene>
    <name evidence="6" type="ORF">J2W49_001160</name>
</gene>
<evidence type="ECO:0000256" key="5">
    <source>
        <dbReference type="ARBA" id="ARBA00023172"/>
    </source>
</evidence>
<dbReference type="Pfam" id="PF04381">
    <property type="entry name" value="RdgC"/>
    <property type="match status" value="1"/>
</dbReference>
<dbReference type="NCBIfam" id="NF001463">
    <property type="entry name" value="PRK00321.1-4"/>
    <property type="match status" value="1"/>
</dbReference>
<keyword evidence="5" id="KW-0233">DNA recombination</keyword>
<evidence type="ECO:0000256" key="4">
    <source>
        <dbReference type="ARBA" id="ARBA00022490"/>
    </source>
</evidence>
<evidence type="ECO:0000313" key="6">
    <source>
        <dbReference type="EMBL" id="MDR7149211.1"/>
    </source>
</evidence>
<dbReference type="PANTHER" id="PTHR38103:SF1">
    <property type="entry name" value="RECOMBINATION-ASSOCIATED PROTEIN RDGC"/>
    <property type="match status" value="1"/>
</dbReference>
<name>A0ABU1WIX0_9BURK</name>
<organism evidence="6 7">
    <name type="scientific">Hydrogenophaga palleronii</name>
    <dbReference type="NCBI Taxonomy" id="65655"/>
    <lineage>
        <taxon>Bacteria</taxon>
        <taxon>Pseudomonadati</taxon>
        <taxon>Pseudomonadota</taxon>
        <taxon>Betaproteobacteria</taxon>
        <taxon>Burkholderiales</taxon>
        <taxon>Comamonadaceae</taxon>
        <taxon>Hydrogenophaga</taxon>
    </lineage>
</organism>
<comment type="subcellular location">
    <subcellularLocation>
        <location evidence="1">Cytoplasm</location>
        <location evidence="1">Nucleoid</location>
    </subcellularLocation>
</comment>
<evidence type="ECO:0000313" key="7">
    <source>
        <dbReference type="Proteomes" id="UP001265700"/>
    </source>
</evidence>
<evidence type="ECO:0000256" key="3">
    <source>
        <dbReference type="ARBA" id="ARBA00022296"/>
    </source>
</evidence>
<dbReference type="RefSeq" id="WP_310312823.1">
    <property type="nucleotide sequence ID" value="NZ_JAVDWU010000002.1"/>
</dbReference>
<dbReference type="InterPro" id="IPR007476">
    <property type="entry name" value="RdgC"/>
</dbReference>
<keyword evidence="7" id="KW-1185">Reference proteome</keyword>
<accession>A0ABU1WIX0</accession>
<evidence type="ECO:0000256" key="1">
    <source>
        <dbReference type="ARBA" id="ARBA00004453"/>
    </source>
</evidence>
<dbReference type="EMBL" id="JAVDWU010000002">
    <property type="protein sequence ID" value="MDR7149211.1"/>
    <property type="molecule type" value="Genomic_DNA"/>
</dbReference>
<comment type="caution">
    <text evidence="6">The sequence shown here is derived from an EMBL/GenBank/DDBJ whole genome shotgun (WGS) entry which is preliminary data.</text>
</comment>
<keyword evidence="4" id="KW-0963">Cytoplasm</keyword>
<evidence type="ECO:0000256" key="2">
    <source>
        <dbReference type="ARBA" id="ARBA00008657"/>
    </source>
</evidence>
<reference evidence="6 7" key="1">
    <citation type="submission" date="2023-07" db="EMBL/GenBank/DDBJ databases">
        <title>Sorghum-associated microbial communities from plants grown in Nebraska, USA.</title>
        <authorList>
            <person name="Schachtman D."/>
        </authorList>
    </citation>
    <scope>NUCLEOTIDE SEQUENCE [LARGE SCALE GENOMIC DNA]</scope>
    <source>
        <strain evidence="6 7">4249</strain>
    </source>
</reference>
<comment type="similarity">
    <text evidence="2">Belongs to the RdgC family.</text>
</comment>
<sequence length="343" mass="37146">MFKNVTIYRLAPGWSPSLEAMEAALDTTRFVPCGATQDKSVGWVEPRGEDHGPLVESVAGQRILKLRIETKGVPGSVVREKAQEAADQIEASTGRKPGKKETKALREDALLALLPQAFARQMNVWVWIDLQNGWLVTDASSQGKLDEVVTALVRVFDGLTITLLQTQVTPQTAMTQWLSATSTDPDEGAVPGGFAVERECELKSGDEEKSVVKFTRHNLATDEVRKHIVEGKLPTRLAMSWEGRIGFMLTESLQLKKLAFLEGVFDDRANDDESGFDTDVALSTGELQKLIPELVEALGGEQTFDAATASASATSVGNEASLATATMTQEPVTAEADEEGPPF</sequence>
<proteinExistence type="inferred from homology"/>